<name>A0A645GCL9_9ZZZZ</name>
<proteinExistence type="predicted"/>
<protein>
    <recommendedName>
        <fullName evidence="2">Phage protein</fullName>
    </recommendedName>
</protein>
<evidence type="ECO:0000313" key="1">
    <source>
        <dbReference type="EMBL" id="MPN21754.1"/>
    </source>
</evidence>
<evidence type="ECO:0008006" key="2">
    <source>
        <dbReference type="Google" id="ProtNLM"/>
    </source>
</evidence>
<organism evidence="1">
    <name type="scientific">bioreactor metagenome</name>
    <dbReference type="NCBI Taxonomy" id="1076179"/>
    <lineage>
        <taxon>unclassified sequences</taxon>
        <taxon>metagenomes</taxon>
        <taxon>ecological metagenomes</taxon>
    </lineage>
</organism>
<dbReference type="EMBL" id="VSSQ01069807">
    <property type="protein sequence ID" value="MPN21754.1"/>
    <property type="molecule type" value="Genomic_DNA"/>
</dbReference>
<comment type="caution">
    <text evidence="1">The sequence shown here is derived from an EMBL/GenBank/DDBJ whole genome shotgun (WGS) entry which is preliminary data.</text>
</comment>
<accession>A0A645GCL9</accession>
<dbReference type="AlphaFoldDB" id="A0A645GCL9"/>
<gene>
    <name evidence="1" type="ORF">SDC9_169134</name>
</gene>
<reference evidence="1" key="1">
    <citation type="submission" date="2019-08" db="EMBL/GenBank/DDBJ databases">
        <authorList>
            <person name="Kucharzyk K."/>
            <person name="Murdoch R.W."/>
            <person name="Higgins S."/>
            <person name="Loffler F."/>
        </authorList>
    </citation>
    <scope>NUCLEOTIDE SEQUENCE</scope>
</reference>
<sequence length="77" mass="8703">MISKFELNRKGVSELMKYDGMQEVLNNHASAIRKRCGDGYEQDIFVGKNRANAMVRAETLKAKKDNSNNNTLLKAVK</sequence>